<sequence>MRLYMTVFSFIKEVLSPHIRLLYSPQELGFNDAGLIVLNHFGYDNNIYYSVTLTRKEITSFQNTSENTHYFAYSKTIKKTIDRIFKITGEKITIGNITPSINGKVSVTLILSLLEMKLIDFIADDNTDVRVRLTVLNMLNNNTTTIRELAASVYLQEDYLKRIFRRYTGTGLYQFYNWIKLLKAISKIQNNDKIKKIAIELGYSSSSSFNYSFKKEFSIGPRDYIKEYLHNKISCMAVHE</sequence>
<dbReference type="PROSITE" id="PS01124">
    <property type="entry name" value="HTH_ARAC_FAMILY_2"/>
    <property type="match status" value="1"/>
</dbReference>
<dbReference type="InterPro" id="IPR009057">
    <property type="entry name" value="Homeodomain-like_sf"/>
</dbReference>
<dbReference type="EMBL" id="CP000247">
    <property type="protein sequence ID" value="ABG68360.1"/>
    <property type="molecule type" value="Genomic_DNA"/>
</dbReference>
<proteinExistence type="predicted"/>
<dbReference type="GO" id="GO:0043565">
    <property type="term" value="F:sequence-specific DNA binding"/>
    <property type="evidence" value="ECO:0007669"/>
    <property type="project" value="InterPro"/>
</dbReference>
<evidence type="ECO:0000313" key="5">
    <source>
        <dbReference type="EMBL" id="ABG68360.1"/>
    </source>
</evidence>
<dbReference type="PANTHER" id="PTHR43280:SF2">
    <property type="entry name" value="HTH-TYPE TRANSCRIPTIONAL REGULATOR EXSA"/>
    <property type="match status" value="1"/>
</dbReference>
<dbReference type="InterPro" id="IPR018060">
    <property type="entry name" value="HTH_AraC"/>
</dbReference>
<keyword evidence="1" id="KW-0805">Transcription regulation</keyword>
<dbReference type="SMART" id="SM00342">
    <property type="entry name" value="HTH_ARAC"/>
    <property type="match status" value="1"/>
</dbReference>
<keyword evidence="2" id="KW-0238">DNA-binding</keyword>
<evidence type="ECO:0000259" key="4">
    <source>
        <dbReference type="PROSITE" id="PS01124"/>
    </source>
</evidence>
<organism evidence="5 6">
    <name type="scientific">Escherichia coli O6:K15:H31 (strain 536 / UPEC)</name>
    <dbReference type="NCBI Taxonomy" id="362663"/>
    <lineage>
        <taxon>Bacteria</taxon>
        <taxon>Pseudomonadati</taxon>
        <taxon>Pseudomonadota</taxon>
        <taxon>Gammaproteobacteria</taxon>
        <taxon>Enterobacterales</taxon>
        <taxon>Enterobacteriaceae</taxon>
        <taxon>Escherichia</taxon>
    </lineage>
</organism>
<dbReference type="AlphaFoldDB" id="A0A454A1G7"/>
<dbReference type="GO" id="GO:0003700">
    <property type="term" value="F:DNA-binding transcription factor activity"/>
    <property type="evidence" value="ECO:0007669"/>
    <property type="project" value="InterPro"/>
</dbReference>
<name>A0A454A1G7_ECOL5</name>
<keyword evidence="3" id="KW-0804">Transcription</keyword>
<reference evidence="5 6" key="1">
    <citation type="journal article" date="2006" name="Mol. Microbiol.">
        <title>Role of pathogenicity island-associated integrases in the genome plasticity of uropathogenic Escherichia coli strain 536.</title>
        <authorList>
            <person name="Hochhut B."/>
            <person name="Wilde C."/>
            <person name="Balling G."/>
            <person name="Middendorf B."/>
            <person name="Dobrindt U."/>
            <person name="Brzuszkiewicz E."/>
            <person name="Gottschalk G."/>
            <person name="Carniel E."/>
            <person name="Hacker J."/>
        </authorList>
    </citation>
    <scope>NUCLEOTIDE SEQUENCE [LARGE SCALE GENOMIC DNA]</scope>
    <source>
        <strain evidence="6">536 / UPEC</strain>
    </source>
</reference>
<dbReference type="KEGG" id="ecp:ECP_0326"/>
<accession>A0A454A1G7</accession>
<evidence type="ECO:0000313" key="6">
    <source>
        <dbReference type="Proteomes" id="UP000009182"/>
    </source>
</evidence>
<gene>
    <name evidence="5" type="ordered locus">ECP_0326</name>
</gene>
<evidence type="ECO:0000256" key="1">
    <source>
        <dbReference type="ARBA" id="ARBA00023015"/>
    </source>
</evidence>
<evidence type="ECO:0000256" key="3">
    <source>
        <dbReference type="ARBA" id="ARBA00023163"/>
    </source>
</evidence>
<dbReference type="SUPFAM" id="SSF46689">
    <property type="entry name" value="Homeodomain-like"/>
    <property type="match status" value="1"/>
</dbReference>
<dbReference type="PANTHER" id="PTHR43280">
    <property type="entry name" value="ARAC-FAMILY TRANSCRIPTIONAL REGULATOR"/>
    <property type="match status" value="1"/>
</dbReference>
<dbReference type="Proteomes" id="UP000009182">
    <property type="component" value="Chromosome"/>
</dbReference>
<dbReference type="Pfam" id="PF12833">
    <property type="entry name" value="HTH_18"/>
    <property type="match status" value="1"/>
</dbReference>
<protein>
    <submittedName>
        <fullName evidence="5">Putative regulatory helix-turn-helix protein, AraC family</fullName>
    </submittedName>
</protein>
<evidence type="ECO:0000256" key="2">
    <source>
        <dbReference type="ARBA" id="ARBA00023125"/>
    </source>
</evidence>
<dbReference type="Gene3D" id="1.10.10.60">
    <property type="entry name" value="Homeodomain-like"/>
    <property type="match status" value="1"/>
</dbReference>
<feature type="domain" description="HTH araC/xylS-type" evidence="4">
    <location>
        <begin position="129"/>
        <end position="227"/>
    </location>
</feature>